<dbReference type="PANTHER" id="PTHR30154:SF54">
    <property type="entry name" value="POSSIBLE TRANSCRIPTIONAL REGULATORY PROTEIN (PROBABLY LRP_ASNC-FAMILY)"/>
    <property type="match status" value="1"/>
</dbReference>
<dbReference type="SUPFAM" id="SSF46785">
    <property type="entry name" value="Winged helix' DNA-binding domain"/>
    <property type="match status" value="1"/>
</dbReference>
<gene>
    <name evidence="5" type="ORF">B4N89_24980</name>
</gene>
<reference evidence="5 6" key="1">
    <citation type="submission" date="2017-03" db="EMBL/GenBank/DDBJ databases">
        <title>Draft genome sequence of Streptomyces scabrisporus NF3, endophyte isolated from Amphipterygium adstringens.</title>
        <authorList>
            <person name="Vazquez M."/>
            <person name="Ceapa C.D."/>
            <person name="Rodriguez Luna D."/>
            <person name="Sanchez Esquivel S."/>
        </authorList>
    </citation>
    <scope>NUCLEOTIDE SEQUENCE [LARGE SCALE GENOMIC DNA]</scope>
    <source>
        <strain evidence="5 6">NF3</strain>
    </source>
</reference>
<dbReference type="CDD" id="cd00090">
    <property type="entry name" value="HTH_ARSR"/>
    <property type="match status" value="1"/>
</dbReference>
<keyword evidence="1" id="KW-0805">Transcription regulation</keyword>
<dbReference type="Pfam" id="PF01037">
    <property type="entry name" value="AsnC_trans_reg"/>
    <property type="match status" value="1"/>
</dbReference>
<proteinExistence type="predicted"/>
<feature type="domain" description="HTH asnC-type" evidence="4">
    <location>
        <begin position="7"/>
        <end position="68"/>
    </location>
</feature>
<evidence type="ECO:0000256" key="3">
    <source>
        <dbReference type="ARBA" id="ARBA00023163"/>
    </source>
</evidence>
<dbReference type="SUPFAM" id="SSF54909">
    <property type="entry name" value="Dimeric alpha+beta barrel"/>
    <property type="match status" value="1"/>
</dbReference>
<dbReference type="Proteomes" id="UP000190037">
    <property type="component" value="Unassembled WGS sequence"/>
</dbReference>
<evidence type="ECO:0000313" key="5">
    <source>
        <dbReference type="EMBL" id="OPC83759.1"/>
    </source>
</evidence>
<keyword evidence="6" id="KW-1185">Reference proteome</keyword>
<dbReference type="PRINTS" id="PR00033">
    <property type="entry name" value="HTHASNC"/>
</dbReference>
<dbReference type="InterPro" id="IPR036390">
    <property type="entry name" value="WH_DNA-bd_sf"/>
</dbReference>
<evidence type="ECO:0000259" key="4">
    <source>
        <dbReference type="PROSITE" id="PS50956"/>
    </source>
</evidence>
<dbReference type="RefSeq" id="WP_078978055.1">
    <property type="nucleotide sequence ID" value="NZ_MWQN01000001.1"/>
</dbReference>
<accession>A0A1T3P3T5</accession>
<dbReference type="STRING" id="159449.B4N89_24980"/>
<name>A0A1T3P3T5_9ACTN</name>
<dbReference type="Gene3D" id="1.10.10.10">
    <property type="entry name" value="Winged helix-like DNA-binding domain superfamily/Winged helix DNA-binding domain"/>
    <property type="match status" value="1"/>
</dbReference>
<comment type="caution">
    <text evidence="5">The sequence shown here is derived from an EMBL/GenBank/DDBJ whole genome shotgun (WGS) entry which is preliminary data.</text>
</comment>
<dbReference type="Pfam" id="PF13412">
    <property type="entry name" value="HTH_24"/>
    <property type="match status" value="1"/>
</dbReference>
<dbReference type="Gene3D" id="3.30.70.920">
    <property type="match status" value="1"/>
</dbReference>
<protein>
    <submittedName>
        <fullName evidence="5">AsnC family transcriptional regulator</fullName>
    </submittedName>
</protein>
<evidence type="ECO:0000256" key="2">
    <source>
        <dbReference type="ARBA" id="ARBA00023125"/>
    </source>
</evidence>
<evidence type="ECO:0000256" key="1">
    <source>
        <dbReference type="ARBA" id="ARBA00023015"/>
    </source>
</evidence>
<dbReference type="InterPro" id="IPR011991">
    <property type="entry name" value="ArsR-like_HTH"/>
</dbReference>
<dbReference type="InterPro" id="IPR036388">
    <property type="entry name" value="WH-like_DNA-bd_sf"/>
</dbReference>
<dbReference type="GO" id="GO:0005829">
    <property type="term" value="C:cytosol"/>
    <property type="evidence" value="ECO:0007669"/>
    <property type="project" value="TreeGrafter"/>
</dbReference>
<dbReference type="EMBL" id="MWQN01000001">
    <property type="protein sequence ID" value="OPC83759.1"/>
    <property type="molecule type" value="Genomic_DNA"/>
</dbReference>
<organism evidence="5 6">
    <name type="scientific">Embleya scabrispora</name>
    <dbReference type="NCBI Taxonomy" id="159449"/>
    <lineage>
        <taxon>Bacteria</taxon>
        <taxon>Bacillati</taxon>
        <taxon>Actinomycetota</taxon>
        <taxon>Actinomycetes</taxon>
        <taxon>Kitasatosporales</taxon>
        <taxon>Streptomycetaceae</taxon>
        <taxon>Embleya</taxon>
    </lineage>
</organism>
<dbReference type="InterPro" id="IPR019887">
    <property type="entry name" value="Tscrpt_reg_AsnC/Lrp_C"/>
</dbReference>
<dbReference type="InterPro" id="IPR011008">
    <property type="entry name" value="Dimeric_a/b-barrel"/>
</dbReference>
<keyword evidence="2" id="KW-0238">DNA-binding</keyword>
<dbReference type="GO" id="GO:0043200">
    <property type="term" value="P:response to amino acid"/>
    <property type="evidence" value="ECO:0007669"/>
    <property type="project" value="TreeGrafter"/>
</dbReference>
<dbReference type="OrthoDB" id="4411089at2"/>
<dbReference type="GO" id="GO:0043565">
    <property type="term" value="F:sequence-specific DNA binding"/>
    <property type="evidence" value="ECO:0007669"/>
    <property type="project" value="InterPro"/>
</dbReference>
<dbReference type="eggNOG" id="COG1522">
    <property type="taxonomic scope" value="Bacteria"/>
</dbReference>
<dbReference type="InterPro" id="IPR000485">
    <property type="entry name" value="AsnC-type_HTH_dom"/>
</dbReference>
<sequence>MSQSIALDPTDLGILRALQNDARISNKALAAEVGIAPSTCLDRVARMRAAGVVKGATVEVDAAALGRPLQAMLAVRVRPHHRAVLNPFVGHVLKLPETRALYHLAGPDDFLVHVAVADATGLQRLVVDGFTARTEVTQVHTMLIFQQWSGGPLLPPEPSVPARRLTAG</sequence>
<dbReference type="InterPro" id="IPR019888">
    <property type="entry name" value="Tscrpt_reg_AsnC-like"/>
</dbReference>
<dbReference type="PROSITE" id="PS50956">
    <property type="entry name" value="HTH_ASNC_2"/>
    <property type="match status" value="1"/>
</dbReference>
<evidence type="ECO:0000313" key="6">
    <source>
        <dbReference type="Proteomes" id="UP000190037"/>
    </source>
</evidence>
<dbReference type="PANTHER" id="PTHR30154">
    <property type="entry name" value="LEUCINE-RESPONSIVE REGULATORY PROTEIN"/>
    <property type="match status" value="1"/>
</dbReference>
<dbReference type="AlphaFoldDB" id="A0A1T3P3T5"/>
<dbReference type="SMART" id="SM00344">
    <property type="entry name" value="HTH_ASNC"/>
    <property type="match status" value="1"/>
</dbReference>
<keyword evidence="3" id="KW-0804">Transcription</keyword>